<evidence type="ECO:0000313" key="2">
    <source>
        <dbReference type="EMBL" id="MDI3236315.1"/>
    </source>
</evidence>
<gene>
    <name evidence="2" type="ORF">QK289_14975</name>
</gene>
<dbReference type="Proteomes" id="UP001243286">
    <property type="component" value="Unassembled WGS sequence"/>
</dbReference>
<dbReference type="InterPro" id="IPR011008">
    <property type="entry name" value="Dimeric_a/b-barrel"/>
</dbReference>
<evidence type="ECO:0000259" key="1">
    <source>
        <dbReference type="PROSITE" id="PS51725"/>
    </source>
</evidence>
<dbReference type="Pfam" id="PF03992">
    <property type="entry name" value="ABM"/>
    <property type="match status" value="1"/>
</dbReference>
<dbReference type="SUPFAM" id="SSF54909">
    <property type="entry name" value="Dimeric alpha+beta barrel"/>
    <property type="match status" value="1"/>
</dbReference>
<reference evidence="2 3" key="1">
    <citation type="submission" date="2023-04" db="EMBL/GenBank/DDBJ databases">
        <title>Antarctic isolates genomes.</title>
        <authorList>
            <person name="Dimov S.G."/>
        </authorList>
    </citation>
    <scope>NUCLEOTIDE SEQUENCE [LARGE SCALE GENOMIC DNA]</scope>
    <source>
        <strain evidence="2 3">AL19</strain>
    </source>
</reference>
<feature type="domain" description="ABM" evidence="1">
    <location>
        <begin position="3"/>
        <end position="89"/>
    </location>
</feature>
<comment type="caution">
    <text evidence="2">The sequence shown here is derived from an EMBL/GenBank/DDBJ whole genome shotgun (WGS) entry which is preliminary data.</text>
</comment>
<organism evidence="2 3">
    <name type="scientific">Exiguobacterium antarcticum</name>
    <dbReference type="NCBI Taxonomy" id="132920"/>
    <lineage>
        <taxon>Bacteria</taxon>
        <taxon>Bacillati</taxon>
        <taxon>Bacillota</taxon>
        <taxon>Bacilli</taxon>
        <taxon>Bacillales</taxon>
        <taxon>Bacillales Family XII. Incertae Sedis</taxon>
        <taxon>Exiguobacterium</taxon>
    </lineage>
</organism>
<keyword evidence="3" id="KW-1185">Reference proteome</keyword>
<sequence length="100" mass="11242">MHYGLWTKFTTQAGEGQRLVDLLLEAATSLQDVSDCKQYIVSTTEQSDTVMVREIWTDQEAHAASLQLPATRQLIEQARPILLQVERVFEDRPLGGKGLV</sequence>
<dbReference type="RefSeq" id="WP_282357342.1">
    <property type="nucleotide sequence ID" value="NZ_JASBQV010000036.1"/>
</dbReference>
<proteinExistence type="predicted"/>
<keyword evidence="2" id="KW-0560">Oxidoreductase</keyword>
<evidence type="ECO:0000313" key="3">
    <source>
        <dbReference type="Proteomes" id="UP001243286"/>
    </source>
</evidence>
<accession>A0ABT6R5T8</accession>
<dbReference type="GO" id="GO:0004497">
    <property type="term" value="F:monooxygenase activity"/>
    <property type="evidence" value="ECO:0007669"/>
    <property type="project" value="UniProtKB-KW"/>
</dbReference>
<name>A0ABT6R5T8_9BACL</name>
<dbReference type="EMBL" id="JASBQV010000036">
    <property type="protein sequence ID" value="MDI3236315.1"/>
    <property type="molecule type" value="Genomic_DNA"/>
</dbReference>
<dbReference type="Gene3D" id="3.30.70.100">
    <property type="match status" value="1"/>
</dbReference>
<dbReference type="PROSITE" id="PS51725">
    <property type="entry name" value="ABM"/>
    <property type="match status" value="1"/>
</dbReference>
<keyword evidence="2" id="KW-0503">Monooxygenase</keyword>
<dbReference type="InterPro" id="IPR007138">
    <property type="entry name" value="ABM_dom"/>
</dbReference>
<protein>
    <submittedName>
        <fullName evidence="2">Antibiotic biosynthesis monooxygenase</fullName>
    </submittedName>
</protein>